<organism evidence="1 2">
    <name type="scientific">Deinococcus radiophilus</name>
    <dbReference type="NCBI Taxonomy" id="32062"/>
    <lineage>
        <taxon>Bacteria</taxon>
        <taxon>Thermotogati</taxon>
        <taxon>Deinococcota</taxon>
        <taxon>Deinococci</taxon>
        <taxon>Deinococcales</taxon>
        <taxon>Deinococcaceae</taxon>
        <taxon>Deinococcus</taxon>
    </lineage>
</organism>
<dbReference type="GO" id="GO:0110001">
    <property type="term" value="C:toxin-antitoxin complex"/>
    <property type="evidence" value="ECO:0007669"/>
    <property type="project" value="InterPro"/>
</dbReference>
<dbReference type="GO" id="GO:0004519">
    <property type="term" value="F:endonuclease activity"/>
    <property type="evidence" value="ECO:0007669"/>
    <property type="project" value="InterPro"/>
</dbReference>
<dbReference type="GO" id="GO:0003723">
    <property type="term" value="F:RNA binding"/>
    <property type="evidence" value="ECO:0007669"/>
    <property type="project" value="InterPro"/>
</dbReference>
<protein>
    <submittedName>
        <fullName evidence="1">Type II toxin-antitoxin system HigB family toxin</fullName>
    </submittedName>
</protein>
<sequence length="93" mass="11117">MNVISKNTLMAFAEDHPDAQEALDDWYRHMRKAEYTCFADVKEDYRSADWVGGHIVFNICGNRYRLIVTSNFQYKTFWIKFIGTHKEYDAWKP</sequence>
<dbReference type="OrthoDB" id="9799912at2"/>
<dbReference type="RefSeq" id="WP_126352943.1">
    <property type="nucleotide sequence ID" value="NZ_CP086385.1"/>
</dbReference>
<reference evidence="1 2" key="1">
    <citation type="submission" date="2018-12" db="EMBL/GenBank/DDBJ databases">
        <title>Deinococcus radiophilus ATCC 27603 genome sequencing and assembly.</title>
        <authorList>
            <person name="Maclea K.S."/>
            <person name="Maynard C.R."/>
        </authorList>
    </citation>
    <scope>NUCLEOTIDE SEQUENCE [LARGE SCALE GENOMIC DNA]</scope>
    <source>
        <strain evidence="1 2">ATCC 27603</strain>
    </source>
</reference>
<gene>
    <name evidence="1" type="ORF">EJ104_11455</name>
</gene>
<dbReference type="AlphaFoldDB" id="A0A3S0I1J2"/>
<evidence type="ECO:0000313" key="1">
    <source>
        <dbReference type="EMBL" id="RTR25314.1"/>
    </source>
</evidence>
<accession>A0A3S0I1J2</accession>
<proteinExistence type="predicted"/>
<dbReference type="EMBL" id="RXPE01000031">
    <property type="protein sequence ID" value="RTR25314.1"/>
    <property type="molecule type" value="Genomic_DNA"/>
</dbReference>
<dbReference type="Proteomes" id="UP000277766">
    <property type="component" value="Unassembled WGS sequence"/>
</dbReference>
<dbReference type="InterPro" id="IPR018669">
    <property type="entry name" value="Toxin_HigB"/>
</dbReference>
<comment type="caution">
    <text evidence="1">The sequence shown here is derived from an EMBL/GenBank/DDBJ whole genome shotgun (WGS) entry which is preliminary data.</text>
</comment>
<evidence type="ECO:0000313" key="2">
    <source>
        <dbReference type="Proteomes" id="UP000277766"/>
    </source>
</evidence>
<dbReference type="Pfam" id="PF09907">
    <property type="entry name" value="HigB_toxin"/>
    <property type="match status" value="1"/>
</dbReference>
<name>A0A3S0I1J2_9DEIO</name>
<keyword evidence="2" id="KW-1185">Reference proteome</keyword>